<keyword evidence="2" id="KW-1133">Transmembrane helix</keyword>
<feature type="compositionally biased region" description="Basic and acidic residues" evidence="1">
    <location>
        <begin position="77"/>
        <end position="94"/>
    </location>
</feature>
<feature type="transmembrane region" description="Helical" evidence="2">
    <location>
        <begin position="42"/>
        <end position="65"/>
    </location>
</feature>
<gene>
    <name evidence="3" type="ORF">EHAR0213_LOCUS14599</name>
</gene>
<keyword evidence="2" id="KW-0472">Membrane</keyword>
<evidence type="ECO:0000256" key="2">
    <source>
        <dbReference type="SAM" id="Phobius"/>
    </source>
</evidence>
<keyword evidence="2" id="KW-0812">Transmembrane</keyword>
<evidence type="ECO:0000313" key="3">
    <source>
        <dbReference type="EMBL" id="CAE0355682.1"/>
    </source>
</evidence>
<evidence type="ECO:0000256" key="1">
    <source>
        <dbReference type="SAM" id="MobiDB-lite"/>
    </source>
</evidence>
<dbReference type="EMBL" id="HBII01034962">
    <property type="protein sequence ID" value="CAE0355682.1"/>
    <property type="molecule type" value="Transcribed_RNA"/>
</dbReference>
<name>A0A7S3JKE9_9SPIT</name>
<feature type="region of interest" description="Disordered" evidence="1">
    <location>
        <begin position="77"/>
        <end position="100"/>
    </location>
</feature>
<reference evidence="3" key="1">
    <citation type="submission" date="2021-01" db="EMBL/GenBank/DDBJ databases">
        <authorList>
            <person name="Corre E."/>
            <person name="Pelletier E."/>
            <person name="Niang G."/>
            <person name="Scheremetjew M."/>
            <person name="Finn R."/>
            <person name="Kale V."/>
            <person name="Holt S."/>
            <person name="Cochrane G."/>
            <person name="Meng A."/>
            <person name="Brown T."/>
            <person name="Cohen L."/>
        </authorList>
    </citation>
    <scope>NUCLEOTIDE SEQUENCE</scope>
    <source>
        <strain evidence="3">FSP1.4</strain>
    </source>
</reference>
<proteinExistence type="predicted"/>
<protein>
    <submittedName>
        <fullName evidence="3">Uncharacterized protein</fullName>
    </submittedName>
</protein>
<accession>A0A7S3JKE9</accession>
<organism evidence="3">
    <name type="scientific">Euplotes harpa</name>
    <dbReference type="NCBI Taxonomy" id="151035"/>
    <lineage>
        <taxon>Eukaryota</taxon>
        <taxon>Sar</taxon>
        <taxon>Alveolata</taxon>
        <taxon>Ciliophora</taxon>
        <taxon>Intramacronucleata</taxon>
        <taxon>Spirotrichea</taxon>
        <taxon>Hypotrichia</taxon>
        <taxon>Euplotida</taxon>
        <taxon>Euplotidae</taxon>
        <taxon>Euplotes</taxon>
    </lineage>
</organism>
<dbReference type="AlphaFoldDB" id="A0A7S3JKE9"/>
<sequence length="100" mass="11160">MTTVDYVIGNLPMLIADLPYIYVCASISDVSQLTGSNPLGNWYYVLMVVGLLIIVLVVALIYVFAKRELDNTLEKIQKQQEEGDDQRSHSHKSDQGLATD</sequence>